<dbReference type="CTD" id="256076"/>
<proteinExistence type="predicted"/>
<gene>
    <name evidence="4" type="primary">COL6A5</name>
</gene>
<dbReference type="RefSeq" id="XP_007462487.1">
    <property type="nucleotide sequence ID" value="XM_007462425.1"/>
</dbReference>
<evidence type="ECO:0000313" key="4">
    <source>
        <dbReference type="RefSeq" id="XP_007462487.1"/>
    </source>
</evidence>
<dbReference type="Gene3D" id="3.40.50.410">
    <property type="entry name" value="von Willebrand factor, type A domain"/>
    <property type="match status" value="1"/>
</dbReference>
<dbReference type="GO" id="GO:0005581">
    <property type="term" value="C:collagen trimer"/>
    <property type="evidence" value="ECO:0007669"/>
    <property type="project" value="UniProtKB-KW"/>
</dbReference>
<keyword evidence="3" id="KW-1185">Reference proteome</keyword>
<dbReference type="InterPro" id="IPR050525">
    <property type="entry name" value="ECM_Assembly_Org"/>
</dbReference>
<evidence type="ECO:0000256" key="1">
    <source>
        <dbReference type="SAM" id="MobiDB-lite"/>
    </source>
</evidence>
<accession>A0A340XQK5</accession>
<dbReference type="Proteomes" id="UP000265300">
    <property type="component" value="Unplaced"/>
</dbReference>
<evidence type="ECO:0000259" key="2">
    <source>
        <dbReference type="PROSITE" id="PS50234"/>
    </source>
</evidence>
<dbReference type="Pfam" id="PF00092">
    <property type="entry name" value="VWA"/>
    <property type="match status" value="1"/>
</dbReference>
<dbReference type="GeneID" id="103070853"/>
<feature type="region of interest" description="Disordered" evidence="1">
    <location>
        <begin position="55"/>
        <end position="81"/>
    </location>
</feature>
<organism evidence="3 4">
    <name type="scientific">Lipotes vexillifer</name>
    <name type="common">Yangtze river dolphin</name>
    <dbReference type="NCBI Taxonomy" id="118797"/>
    <lineage>
        <taxon>Eukaryota</taxon>
        <taxon>Metazoa</taxon>
        <taxon>Chordata</taxon>
        <taxon>Craniata</taxon>
        <taxon>Vertebrata</taxon>
        <taxon>Euteleostomi</taxon>
        <taxon>Mammalia</taxon>
        <taxon>Eutheria</taxon>
        <taxon>Laurasiatheria</taxon>
        <taxon>Artiodactyla</taxon>
        <taxon>Whippomorpha</taxon>
        <taxon>Cetacea</taxon>
        <taxon>Odontoceti</taxon>
        <taxon>Lipotidae</taxon>
        <taxon>Lipotes</taxon>
    </lineage>
</organism>
<dbReference type="SUPFAM" id="SSF53300">
    <property type="entry name" value="vWA-like"/>
    <property type="match status" value="1"/>
</dbReference>
<dbReference type="InterPro" id="IPR002035">
    <property type="entry name" value="VWF_A"/>
</dbReference>
<evidence type="ECO:0000313" key="3">
    <source>
        <dbReference type="Proteomes" id="UP000265300"/>
    </source>
</evidence>
<protein>
    <submittedName>
        <fullName evidence="4">Collagen alpha-5(VI) chain</fullName>
    </submittedName>
</protein>
<feature type="domain" description="VWFA" evidence="2">
    <location>
        <begin position="97"/>
        <end position="291"/>
    </location>
</feature>
<feature type="non-terminal residue" evidence="4">
    <location>
        <position position="1"/>
    </location>
</feature>
<dbReference type="InterPro" id="IPR036465">
    <property type="entry name" value="vWFA_dom_sf"/>
</dbReference>
<keyword evidence="4" id="KW-0176">Collagen</keyword>
<dbReference type="CDD" id="cd01450">
    <property type="entry name" value="vWFA_subfamily_ECM"/>
    <property type="match status" value="1"/>
</dbReference>
<dbReference type="FunFam" id="3.40.50.410:FF:000021">
    <property type="entry name" value="Collagen, type VI, alpha 3"/>
    <property type="match status" value="1"/>
</dbReference>
<dbReference type="InParanoid" id="A0A340XQK5"/>
<name>A0A340XQK5_LIPVE</name>
<dbReference type="SMART" id="SM00327">
    <property type="entry name" value="VWA"/>
    <property type="match status" value="1"/>
</dbReference>
<sequence>FTHEPHEISSGENSFIGQELSVGRDSPFVLEDSGSDHLAYIPSQMFMPQKLTTKYEKDQDSEEIASLTPGQESHGRKEEPGLTYELRDASLQEYYMDVAFLIDASQRIGNDEFKEVKDFITSVIDYFHLAPDPLISILGDRVAVLTYSPPGYMPNTEESPIYLEFDLVTYNNIHQMKHHLQDSLQQLNGDVFIGHALQWTIDNVFVGTPNLRKNKVIFVISAGETNPLDRGVLRNVSLRAKCQGYSIFVFSFGPLHNDKELEELASHPLDHHLVQLGRTHKPDLNYIVKFVKPFVHSVRRAINKYPPADMRPKCVNITSPNPENGGTENIVFLLPEVYEIEMENISISIWPLGELDSQQQHFFELGNGQSNSSGTTTDLIQRLYMLFSTFLMMNREEAHSEEITAPANVRRDEKCNLSALELTTLKYPCLFGFSLVEDEQ</sequence>
<dbReference type="PANTHER" id="PTHR24020">
    <property type="entry name" value="COLLAGEN ALPHA"/>
    <property type="match status" value="1"/>
</dbReference>
<dbReference type="OrthoDB" id="4473401at2759"/>
<dbReference type="STRING" id="118797.A0A340XQK5"/>
<reference evidence="4" key="1">
    <citation type="submission" date="2025-08" db="UniProtKB">
        <authorList>
            <consortium name="RefSeq"/>
        </authorList>
    </citation>
    <scope>IDENTIFICATION</scope>
</reference>
<dbReference type="PROSITE" id="PS50234">
    <property type="entry name" value="VWFA"/>
    <property type="match status" value="1"/>
</dbReference>
<dbReference type="AlphaFoldDB" id="A0A340XQK5"/>
<dbReference type="KEGG" id="lve:103070853"/>